<sequence>MAQGNRAPMDVLGYITPWRPQRPTLMPHAWTADDSFDFLAAQHVHARAMNRLRSPVYADGFAPASPQPREYVRRYHDSSTRASGWPGTESSEFKDGNSSDRPPMPSEDVLGNINARPQLTQQDLPPLRHEMASPSTQIIDLTADDESSSEVSQKQVVSEDGAKAHHSLGEQSVMTFGKIVKSVGQKRVRDERDSEDDNLAVTTPSARPAKRVRATSTDSHRVGTKSLDELPSSKVSALDHNDKESTPSLEPVIEQNANNQKLLGQEPAVPEPGSAIDRPPSPLTYKDSKKRSHIESFGSQPDLSEEYPAPYKRPKAESEDPPEADTISRSSETPRDDHIADNNEATGNTGWTKYVYQTTETVIDKSNEDQALTEKAATSDIEAQRLVDVKTTRPASRRGSDDETATKFIAAPKKRRHNREDSDSEFEPEQRRKRRKTNDQPIKTANKSREHPAQKARSRVTKKKFNGVVKTTKEEHTKDHRRLDYFNHDVEPAFPPPVNEYVNFEDISDELVKAYLLKVNSGMEITTPIHDQFFRAIKDLVLDAAEGNIDQAWFMHNFVAMFMNDRVLIDRREGGYQRATYKALKCLRRARWNVEMAKVYWGTCDYMPIVDPGRDQNYQEFKEKLAAKRQAGEVLVASEYWLCKKEAGEPMPDLRTIEGDVWAVVAAWEGTEREDWGEGAIRLTPASLGQRCADSD</sequence>
<feature type="region of interest" description="Disordered" evidence="1">
    <location>
        <begin position="59"/>
        <end position="111"/>
    </location>
</feature>
<dbReference type="Proteomes" id="UP001345013">
    <property type="component" value="Unassembled WGS sequence"/>
</dbReference>
<feature type="compositionally biased region" description="Basic and acidic residues" evidence="1">
    <location>
        <begin position="332"/>
        <end position="341"/>
    </location>
</feature>
<feature type="region of interest" description="Disordered" evidence="1">
    <location>
        <begin position="364"/>
        <end position="477"/>
    </location>
</feature>
<comment type="caution">
    <text evidence="2">The sequence shown here is derived from an EMBL/GenBank/DDBJ whole genome shotgun (WGS) entry which is preliminary data.</text>
</comment>
<proteinExistence type="predicted"/>
<evidence type="ECO:0000256" key="1">
    <source>
        <dbReference type="SAM" id="MobiDB-lite"/>
    </source>
</evidence>
<evidence type="ECO:0000313" key="2">
    <source>
        <dbReference type="EMBL" id="KAK5093126.1"/>
    </source>
</evidence>
<feature type="compositionally biased region" description="Basic and acidic residues" evidence="1">
    <location>
        <begin position="382"/>
        <end position="391"/>
    </location>
</feature>
<feature type="compositionally biased region" description="Basic residues" evidence="1">
    <location>
        <begin position="454"/>
        <end position="465"/>
    </location>
</feature>
<feature type="compositionally biased region" description="Polar residues" evidence="1">
    <location>
        <begin position="343"/>
        <end position="352"/>
    </location>
</feature>
<keyword evidence="3" id="KW-1185">Reference proteome</keyword>
<feature type="compositionally biased region" description="Low complexity" evidence="1">
    <location>
        <begin position="149"/>
        <end position="159"/>
    </location>
</feature>
<accession>A0ABR0KBM3</accession>
<feature type="compositionally biased region" description="Basic and acidic residues" evidence="1">
    <location>
        <begin position="70"/>
        <end position="79"/>
    </location>
</feature>
<organism evidence="2 3">
    <name type="scientific">Lithohypha guttulata</name>
    <dbReference type="NCBI Taxonomy" id="1690604"/>
    <lineage>
        <taxon>Eukaryota</taxon>
        <taxon>Fungi</taxon>
        <taxon>Dikarya</taxon>
        <taxon>Ascomycota</taxon>
        <taxon>Pezizomycotina</taxon>
        <taxon>Eurotiomycetes</taxon>
        <taxon>Chaetothyriomycetidae</taxon>
        <taxon>Chaetothyriales</taxon>
        <taxon>Trichomeriaceae</taxon>
        <taxon>Lithohypha</taxon>
    </lineage>
</organism>
<gene>
    <name evidence="2" type="ORF">LTR24_004529</name>
</gene>
<reference evidence="2 3" key="1">
    <citation type="submission" date="2023-08" db="EMBL/GenBank/DDBJ databases">
        <title>Black Yeasts Isolated from many extreme environments.</title>
        <authorList>
            <person name="Coleine C."/>
            <person name="Stajich J.E."/>
            <person name="Selbmann L."/>
        </authorList>
    </citation>
    <scope>NUCLEOTIDE SEQUENCE [LARGE SCALE GENOMIC DNA]</scope>
    <source>
        <strain evidence="2 3">CCFEE 5885</strain>
    </source>
</reference>
<evidence type="ECO:0000313" key="3">
    <source>
        <dbReference type="Proteomes" id="UP001345013"/>
    </source>
</evidence>
<name>A0ABR0KBM3_9EURO</name>
<protein>
    <submittedName>
        <fullName evidence="2">Uncharacterized protein</fullName>
    </submittedName>
</protein>
<feature type="region of interest" description="Disordered" evidence="1">
    <location>
        <begin position="182"/>
        <end position="352"/>
    </location>
</feature>
<dbReference type="EMBL" id="JAVRRG010000047">
    <property type="protein sequence ID" value="KAK5093126.1"/>
    <property type="molecule type" value="Genomic_DNA"/>
</dbReference>
<feature type="region of interest" description="Disordered" evidence="1">
    <location>
        <begin position="143"/>
        <end position="170"/>
    </location>
</feature>